<dbReference type="Gramene" id="OE9A105825T1">
    <property type="protein sequence ID" value="OE9A105825C1"/>
    <property type="gene ID" value="OE9A105825"/>
</dbReference>
<gene>
    <name evidence="5" type="ORF">OLEA9_A105825</name>
</gene>
<organism evidence="5 6">
    <name type="scientific">Olea europaea subsp. europaea</name>
    <dbReference type="NCBI Taxonomy" id="158383"/>
    <lineage>
        <taxon>Eukaryota</taxon>
        <taxon>Viridiplantae</taxon>
        <taxon>Streptophyta</taxon>
        <taxon>Embryophyta</taxon>
        <taxon>Tracheophyta</taxon>
        <taxon>Spermatophyta</taxon>
        <taxon>Magnoliopsida</taxon>
        <taxon>eudicotyledons</taxon>
        <taxon>Gunneridae</taxon>
        <taxon>Pentapetalae</taxon>
        <taxon>asterids</taxon>
        <taxon>lamiids</taxon>
        <taxon>Lamiales</taxon>
        <taxon>Oleaceae</taxon>
        <taxon>Oleeae</taxon>
        <taxon>Olea</taxon>
    </lineage>
</organism>
<feature type="repeat" description="PPR" evidence="3">
    <location>
        <begin position="458"/>
        <end position="492"/>
    </location>
</feature>
<dbReference type="PROSITE" id="PS51375">
    <property type="entry name" value="PPR"/>
    <property type="match status" value="4"/>
</dbReference>
<dbReference type="InterPro" id="IPR011990">
    <property type="entry name" value="TPR-like_helical_dom_sf"/>
</dbReference>
<name>A0A8S0PH08_OLEEU</name>
<dbReference type="GO" id="GO:0003723">
    <property type="term" value="F:RNA binding"/>
    <property type="evidence" value="ECO:0007669"/>
    <property type="project" value="InterPro"/>
</dbReference>
<proteinExistence type="inferred from homology"/>
<comment type="similarity">
    <text evidence="1">Belongs to the PPR family. PCMP-H subfamily.</text>
</comment>
<dbReference type="Pfam" id="PF13041">
    <property type="entry name" value="PPR_2"/>
    <property type="match status" value="3"/>
</dbReference>
<dbReference type="FunFam" id="1.25.40.10:FF:000427">
    <property type="entry name" value="Pentatricopeptide repeat-containing protein chloroplastic"/>
    <property type="match status" value="1"/>
</dbReference>
<feature type="domain" description="DYW" evidence="4">
    <location>
        <begin position="673"/>
        <end position="765"/>
    </location>
</feature>
<feature type="repeat" description="PPR" evidence="3">
    <location>
        <begin position="326"/>
        <end position="356"/>
    </location>
</feature>
<dbReference type="FunFam" id="1.25.40.10:FF:000325">
    <property type="entry name" value="Pentatricopeptide repeat-containing protein At4g14820"/>
    <property type="match status" value="1"/>
</dbReference>
<evidence type="ECO:0000313" key="5">
    <source>
        <dbReference type="EMBL" id="CAA2935390.1"/>
    </source>
</evidence>
<dbReference type="Proteomes" id="UP000594638">
    <property type="component" value="Unassembled WGS sequence"/>
</dbReference>
<evidence type="ECO:0000256" key="3">
    <source>
        <dbReference type="PROSITE-ProRule" id="PRU00708"/>
    </source>
</evidence>
<accession>A0A8S0PH08</accession>
<keyword evidence="6" id="KW-1185">Reference proteome</keyword>
<evidence type="ECO:0000256" key="2">
    <source>
        <dbReference type="ARBA" id="ARBA00022737"/>
    </source>
</evidence>
<dbReference type="AlphaFoldDB" id="A0A8S0PH08"/>
<dbReference type="InterPro" id="IPR046960">
    <property type="entry name" value="PPR_At4g14850-like_plant"/>
</dbReference>
<dbReference type="NCBIfam" id="TIGR00756">
    <property type="entry name" value="PPR"/>
    <property type="match status" value="5"/>
</dbReference>
<dbReference type="Pfam" id="PF14432">
    <property type="entry name" value="DYW_deaminase"/>
    <property type="match status" value="1"/>
</dbReference>
<sequence length="765" mass="86029">MATFTLPHRHPISPFPNITTPPIRLNRPNIRVPHTNAIGGAQQDRHTDTPPLHKTAPFPHPHKYPHLISAAVSLHQLKQIHAHLLKLHLHHNHLFQLLLSSISFSSSTSYAFNILSSLNYIPPTQLSNKLLKHVTRSINPHSTLIFFQKMREKGFQIDRFTFPTLLKTASKGGMHSEGKMMHGLASKLGFDSDPFVETALVGFYVSCGQISEARLMFDKMSYKDVVTWNIIIDGSYCQIGLFDDVFTLVEEMKSSNVEPDERVFTAILSACARLRNLDAGKLVHGFISENDIVNNSYLQSALINLYSRCGAMDVAQSLYETFTQKNLVVSTAMVSGYSKIGNIEAARSIFDQMVNKDLVSWSAMISGYAESDKPQDALNLFLEMKESGIKPDQVAILSVISACSHLGALDQAKQLHMFVDENGFGKALPVNNALIDMYAKCGSLEGAKDVFSGMHRKNVISWTSMINAFAIHGDVDNALNLFQQMKCENVEPNWVTFVGILYACSHAGLVEEGQKTFASMVDEYGITPKLEHYGCMVDLYGRANCLRDALVLIETMPMAPNVIIWGSLMAACRIHSELELGEFAAKRLLELDPDHDGALVFLSNLYARERRWENVGEVRKSMKHKGISKERGWSKIEMDDGVHEFLTADTTHKQADEIYAKLNEVVDKLKDEGYVPDTSCVLVDLDEDEKEDSILWHSEKLAFCYALIRGKKGSCIRIIKNLRICEDCHNFMKLASKAFNRKIIIRDRSRFHHCRDGSCSCKDYW</sequence>
<dbReference type="FunFam" id="1.25.40.10:FF:000348">
    <property type="entry name" value="Pentatricopeptide repeat-containing protein chloroplastic"/>
    <property type="match status" value="1"/>
</dbReference>
<feature type="repeat" description="PPR" evidence="3">
    <location>
        <begin position="357"/>
        <end position="391"/>
    </location>
</feature>
<evidence type="ECO:0000259" key="4">
    <source>
        <dbReference type="Pfam" id="PF14432"/>
    </source>
</evidence>
<evidence type="ECO:0000256" key="1">
    <source>
        <dbReference type="ARBA" id="ARBA00006643"/>
    </source>
</evidence>
<dbReference type="PANTHER" id="PTHR47926">
    <property type="entry name" value="PENTATRICOPEPTIDE REPEAT-CONTAINING PROTEIN"/>
    <property type="match status" value="1"/>
</dbReference>
<dbReference type="InterPro" id="IPR002885">
    <property type="entry name" value="PPR_rpt"/>
</dbReference>
<dbReference type="GO" id="GO:0009451">
    <property type="term" value="P:RNA modification"/>
    <property type="evidence" value="ECO:0007669"/>
    <property type="project" value="InterPro"/>
</dbReference>
<dbReference type="InterPro" id="IPR032867">
    <property type="entry name" value="DYW_dom"/>
</dbReference>
<keyword evidence="2" id="KW-0677">Repeat</keyword>
<dbReference type="InterPro" id="IPR046848">
    <property type="entry name" value="E_motif"/>
</dbReference>
<feature type="repeat" description="PPR" evidence="3">
    <location>
        <begin position="224"/>
        <end position="259"/>
    </location>
</feature>
<protein>
    <submittedName>
        <fullName evidence="5">Pentatricopeptide repeat-containing At4g14820</fullName>
    </submittedName>
</protein>
<comment type="caution">
    <text evidence="5">The sequence shown here is derived from an EMBL/GenBank/DDBJ whole genome shotgun (WGS) entry which is preliminary data.</text>
</comment>
<dbReference type="PANTHER" id="PTHR47926:SF347">
    <property type="entry name" value="PENTATRICOPEPTIDE REPEAT-CONTAINING PROTEIN"/>
    <property type="match status" value="1"/>
</dbReference>
<dbReference type="Pfam" id="PF20431">
    <property type="entry name" value="E_motif"/>
    <property type="match status" value="1"/>
</dbReference>
<evidence type="ECO:0000313" key="6">
    <source>
        <dbReference type="Proteomes" id="UP000594638"/>
    </source>
</evidence>
<dbReference type="OrthoDB" id="185373at2759"/>
<reference evidence="5 6" key="1">
    <citation type="submission" date="2019-12" db="EMBL/GenBank/DDBJ databases">
        <authorList>
            <person name="Alioto T."/>
            <person name="Alioto T."/>
            <person name="Gomez Garrido J."/>
        </authorList>
    </citation>
    <scope>NUCLEOTIDE SEQUENCE [LARGE SCALE GENOMIC DNA]</scope>
</reference>
<dbReference type="GO" id="GO:0008270">
    <property type="term" value="F:zinc ion binding"/>
    <property type="evidence" value="ECO:0007669"/>
    <property type="project" value="InterPro"/>
</dbReference>
<dbReference type="Pfam" id="PF01535">
    <property type="entry name" value="PPR"/>
    <property type="match status" value="1"/>
</dbReference>
<dbReference type="Gene3D" id="1.25.40.10">
    <property type="entry name" value="Tetratricopeptide repeat domain"/>
    <property type="match status" value="3"/>
</dbReference>
<dbReference type="EMBL" id="CACTIH010000026">
    <property type="protein sequence ID" value="CAA2935390.1"/>
    <property type="molecule type" value="Genomic_DNA"/>
</dbReference>